<protein>
    <submittedName>
        <fullName evidence="2">Uncharacterized protein</fullName>
    </submittedName>
</protein>
<dbReference type="RefSeq" id="WP_179237260.1">
    <property type="nucleotide sequence ID" value="NZ_JACBNQ010000003.1"/>
</dbReference>
<keyword evidence="1" id="KW-1133">Transmembrane helix</keyword>
<sequence length="173" mass="19484">MKKGIKYLSIFIIGIIAVVSLLYINDTIGTNKSDIEKDARSSQKIKDNWSVAKDTTDIMSAMIFYSDDFNDHTFSIYVNRPGFSFGYFFRLGGSIIEAEKYVAEIQIEGYNERAFVSMNEQKVNKIEIDDGNSVQTINIDTEKPFAVILSANAGNVTIYDIKGNIVESIKHRV</sequence>
<evidence type="ECO:0000256" key="1">
    <source>
        <dbReference type="SAM" id="Phobius"/>
    </source>
</evidence>
<gene>
    <name evidence="2" type="ORF">HZF24_05400</name>
</gene>
<comment type="caution">
    <text evidence="2">The sequence shown here is derived from an EMBL/GenBank/DDBJ whole genome shotgun (WGS) entry which is preliminary data.</text>
</comment>
<dbReference type="Proteomes" id="UP000611629">
    <property type="component" value="Unassembled WGS sequence"/>
</dbReference>
<keyword evidence="1" id="KW-0812">Transmembrane</keyword>
<keyword evidence="1" id="KW-0472">Membrane</keyword>
<reference evidence="2" key="1">
    <citation type="submission" date="2020-07" db="EMBL/GenBank/DDBJ databases">
        <title>Genomic analysis of a strain of Sedimentibacter Hydroxybenzoicus DSM7310.</title>
        <authorList>
            <person name="Ma S."/>
        </authorList>
    </citation>
    <scope>NUCLEOTIDE SEQUENCE</scope>
    <source>
        <strain evidence="2">DSM 7310</strain>
    </source>
</reference>
<keyword evidence="3" id="KW-1185">Reference proteome</keyword>
<dbReference type="AlphaFoldDB" id="A0A974BI70"/>
<accession>A0A974BI70</accession>
<name>A0A974BI70_SEDHY</name>
<evidence type="ECO:0000313" key="2">
    <source>
        <dbReference type="EMBL" id="NYB73572.1"/>
    </source>
</evidence>
<feature type="transmembrane region" description="Helical" evidence="1">
    <location>
        <begin position="7"/>
        <end position="24"/>
    </location>
</feature>
<organism evidence="2 3">
    <name type="scientific">Sedimentibacter hydroxybenzoicus DSM 7310</name>
    <dbReference type="NCBI Taxonomy" id="1123245"/>
    <lineage>
        <taxon>Bacteria</taxon>
        <taxon>Bacillati</taxon>
        <taxon>Bacillota</taxon>
        <taxon>Tissierellia</taxon>
        <taxon>Sedimentibacter</taxon>
    </lineage>
</organism>
<evidence type="ECO:0000313" key="3">
    <source>
        <dbReference type="Proteomes" id="UP000611629"/>
    </source>
</evidence>
<proteinExistence type="predicted"/>
<dbReference type="EMBL" id="JACBNQ010000003">
    <property type="protein sequence ID" value="NYB73572.1"/>
    <property type="molecule type" value="Genomic_DNA"/>
</dbReference>